<dbReference type="Proteomes" id="UP000799324">
    <property type="component" value="Unassembled WGS sequence"/>
</dbReference>
<feature type="compositionally biased region" description="Low complexity" evidence="1">
    <location>
        <begin position="160"/>
        <end position="173"/>
    </location>
</feature>
<organism evidence="2 3">
    <name type="scientific">Lophiostoma macrostomum CBS 122681</name>
    <dbReference type="NCBI Taxonomy" id="1314788"/>
    <lineage>
        <taxon>Eukaryota</taxon>
        <taxon>Fungi</taxon>
        <taxon>Dikarya</taxon>
        <taxon>Ascomycota</taxon>
        <taxon>Pezizomycotina</taxon>
        <taxon>Dothideomycetes</taxon>
        <taxon>Pleosporomycetidae</taxon>
        <taxon>Pleosporales</taxon>
        <taxon>Lophiostomataceae</taxon>
        <taxon>Lophiostoma</taxon>
    </lineage>
</organism>
<feature type="region of interest" description="Disordered" evidence="1">
    <location>
        <begin position="355"/>
        <end position="377"/>
    </location>
</feature>
<gene>
    <name evidence="2" type="ORF">K491DRAFT_756455</name>
</gene>
<protein>
    <submittedName>
        <fullName evidence="2">Uncharacterized protein</fullName>
    </submittedName>
</protein>
<feature type="region of interest" description="Disordered" evidence="1">
    <location>
        <begin position="160"/>
        <end position="180"/>
    </location>
</feature>
<proteinExistence type="predicted"/>
<evidence type="ECO:0000256" key="1">
    <source>
        <dbReference type="SAM" id="MobiDB-lite"/>
    </source>
</evidence>
<dbReference type="OrthoDB" id="5395789at2759"/>
<feature type="region of interest" description="Disordered" evidence="1">
    <location>
        <begin position="1"/>
        <end position="31"/>
    </location>
</feature>
<dbReference type="AlphaFoldDB" id="A0A6A6TFA8"/>
<reference evidence="2" key="1">
    <citation type="journal article" date="2020" name="Stud. Mycol.">
        <title>101 Dothideomycetes genomes: a test case for predicting lifestyles and emergence of pathogens.</title>
        <authorList>
            <person name="Haridas S."/>
            <person name="Albert R."/>
            <person name="Binder M."/>
            <person name="Bloem J."/>
            <person name="Labutti K."/>
            <person name="Salamov A."/>
            <person name="Andreopoulos B."/>
            <person name="Baker S."/>
            <person name="Barry K."/>
            <person name="Bills G."/>
            <person name="Bluhm B."/>
            <person name="Cannon C."/>
            <person name="Castanera R."/>
            <person name="Culley D."/>
            <person name="Daum C."/>
            <person name="Ezra D."/>
            <person name="Gonzalez J."/>
            <person name="Henrissat B."/>
            <person name="Kuo A."/>
            <person name="Liang C."/>
            <person name="Lipzen A."/>
            <person name="Lutzoni F."/>
            <person name="Magnuson J."/>
            <person name="Mondo S."/>
            <person name="Nolan M."/>
            <person name="Ohm R."/>
            <person name="Pangilinan J."/>
            <person name="Park H.-J."/>
            <person name="Ramirez L."/>
            <person name="Alfaro M."/>
            <person name="Sun H."/>
            <person name="Tritt A."/>
            <person name="Yoshinaga Y."/>
            <person name="Zwiers L.-H."/>
            <person name="Turgeon B."/>
            <person name="Goodwin S."/>
            <person name="Spatafora J."/>
            <person name="Crous P."/>
            <person name="Grigoriev I."/>
        </authorList>
    </citation>
    <scope>NUCLEOTIDE SEQUENCE</scope>
    <source>
        <strain evidence="2">CBS 122681</strain>
    </source>
</reference>
<accession>A0A6A6TFA8</accession>
<sequence length="377" mass="43146">METPPGSPPKTVRLASHKPPNIWDPDDDEFPNWPQTFRTTLGTFKSKQSQTAFKRSLPRSHHDILITLNEDAEPPTFDDPHTQDKDDLGEEAYDSEPTNHAHTLSIIEELRDPSWSTPTSPDLHDRLISQFFTFKYADLPADYPARHMHVLDWRAYTNPNPNAKSTSTSSNTSEFDPSSRSDSCIVAYVRPRLCDGIATLLFETSRKCLDEFLDPRISVFEWRRRVAQADRNSSAVVRRVGGRVIAGVYRNHGFKYLWKFYIRSRISLTGKWTETFAGARGTTPVSSAGPQWDDYEPLSQTPLSRNDDEHDGSDAKYALYGGRQLAHHLLFGQFWDYIKDYGMMVEWEADGKVTRGKMRSRSNRYRDDEDGEEGDAD</sequence>
<dbReference type="EMBL" id="MU004319">
    <property type="protein sequence ID" value="KAF2658021.1"/>
    <property type="molecule type" value="Genomic_DNA"/>
</dbReference>
<feature type="compositionally biased region" description="Acidic residues" evidence="1">
    <location>
        <begin position="368"/>
        <end position="377"/>
    </location>
</feature>
<feature type="region of interest" description="Disordered" evidence="1">
    <location>
        <begin position="281"/>
        <end position="310"/>
    </location>
</feature>
<feature type="region of interest" description="Disordered" evidence="1">
    <location>
        <begin position="70"/>
        <end position="99"/>
    </location>
</feature>
<evidence type="ECO:0000313" key="3">
    <source>
        <dbReference type="Proteomes" id="UP000799324"/>
    </source>
</evidence>
<name>A0A6A6TFA8_9PLEO</name>
<keyword evidence="3" id="KW-1185">Reference proteome</keyword>
<evidence type="ECO:0000313" key="2">
    <source>
        <dbReference type="EMBL" id="KAF2658021.1"/>
    </source>
</evidence>